<protein>
    <recommendedName>
        <fullName evidence="3">Translation elongation factor EFTu-like domain-containing protein</fullName>
    </recommendedName>
</protein>
<dbReference type="InterPro" id="IPR009000">
    <property type="entry name" value="Transl_B-barrel_sf"/>
</dbReference>
<evidence type="ECO:0000313" key="1">
    <source>
        <dbReference type="EMBL" id="OIR22382.1"/>
    </source>
</evidence>
<dbReference type="GO" id="GO:0003746">
    <property type="term" value="F:translation elongation factor activity"/>
    <property type="evidence" value="ECO:0007669"/>
    <property type="project" value="TreeGrafter"/>
</dbReference>
<gene>
    <name evidence="1" type="ORF">BET99_04465</name>
</gene>
<dbReference type="Gene3D" id="2.40.30.10">
    <property type="entry name" value="Translation factors"/>
    <property type="match status" value="1"/>
</dbReference>
<reference evidence="1 2" key="1">
    <citation type="submission" date="2016-08" db="EMBL/GenBank/DDBJ databases">
        <title>New Insights into Marine Group III Euryarchaeota, from dark to light.</title>
        <authorList>
            <person name="Haro-Moreno J.M."/>
            <person name="Rodriguez-Valera F."/>
            <person name="Lopez-Garcia P."/>
            <person name="Moreira D."/>
            <person name="Martin-Cuadrado A.B."/>
        </authorList>
    </citation>
    <scope>NUCLEOTIDE SEQUENCE [LARGE SCALE GENOMIC DNA]</scope>
    <source>
        <strain evidence="1">CG-Epi2</strain>
    </source>
</reference>
<dbReference type="Proteomes" id="UP000183615">
    <property type="component" value="Unassembled WGS sequence"/>
</dbReference>
<dbReference type="PANTHER" id="PTHR43721">
    <property type="entry name" value="ELONGATION FACTOR TU-RELATED"/>
    <property type="match status" value="1"/>
</dbReference>
<dbReference type="GO" id="GO:0001514">
    <property type="term" value="P:selenocysteine incorporation"/>
    <property type="evidence" value="ECO:0007669"/>
    <property type="project" value="TreeGrafter"/>
</dbReference>
<dbReference type="PANTHER" id="PTHR43721:SF11">
    <property type="entry name" value="SELENOCYSTEINE-SPECIFIC ELONGATION FACTOR"/>
    <property type="match status" value="1"/>
</dbReference>
<sequence length="342" mass="37567">MFKGRFELYFRQVKILSVLNILFVGSDDVARSIAKKSDSRDVDNYIYKDLKEGGEFSTISILRPKNYPEKPKPFFASLTVSDFGIVEVNNVDAAFGESIVSMASAGIEEGFVIINPADGGWVDESQVKGLLTQAGLENWAFIENDGITIREKLIDILNKIEPHDETGFVVAVDQAFTVKGVGLVAIGHVQSGKLNKHSDVIFAGSEGSAVARSLQVMDLDVDIAHVGDRVGLALRANGSFRDDLLGRGSILADSTERFEIQKKSNFKLNKAAFQKHELVEGDVIHLCSDFQFVVGRITNVKDSIEVEWDSPIVINKTSKRNSLIIQLESKPRIMGSAKMNSA</sequence>
<name>A0A1J5UDJ5_9ARCH</name>
<dbReference type="SUPFAM" id="SSF50447">
    <property type="entry name" value="Translation proteins"/>
    <property type="match status" value="1"/>
</dbReference>
<evidence type="ECO:0008006" key="3">
    <source>
        <dbReference type="Google" id="ProtNLM"/>
    </source>
</evidence>
<evidence type="ECO:0000313" key="2">
    <source>
        <dbReference type="Proteomes" id="UP000183615"/>
    </source>
</evidence>
<accession>A0A1J5UDJ5</accession>
<comment type="caution">
    <text evidence="1">The sequence shown here is derived from an EMBL/GenBank/DDBJ whole genome shotgun (WGS) entry which is preliminary data.</text>
</comment>
<dbReference type="EMBL" id="MIYZ01000015">
    <property type="protein sequence ID" value="OIR22382.1"/>
    <property type="molecule type" value="Genomic_DNA"/>
</dbReference>
<dbReference type="AlphaFoldDB" id="A0A1J5UDJ5"/>
<organism evidence="1 2">
    <name type="scientific">Marine Group III euryarchaeote CG-Epi2</name>
    <dbReference type="NCBI Taxonomy" id="1888996"/>
    <lineage>
        <taxon>Archaea</taxon>
        <taxon>Methanobacteriati</taxon>
        <taxon>Thermoplasmatota</taxon>
        <taxon>Thermoplasmata</taxon>
        <taxon>Candidatus Thermoprofundales</taxon>
    </lineage>
</organism>
<proteinExistence type="predicted"/>
<dbReference type="InterPro" id="IPR050055">
    <property type="entry name" value="EF-Tu_GTPase"/>
</dbReference>